<evidence type="ECO:0000256" key="6">
    <source>
        <dbReference type="ARBA" id="ARBA00022679"/>
    </source>
</evidence>
<dbReference type="PANTHER" id="PTHR21528:SF0">
    <property type="entry name" value="DEHYDRODOLICHYL DIPHOSPHATE SYNTHASE COMPLEX SUBUNIT NUS1"/>
    <property type="match status" value="1"/>
</dbReference>
<organism evidence="13 14">
    <name type="scientific">Podila minutissima</name>
    <dbReference type="NCBI Taxonomy" id="64525"/>
    <lineage>
        <taxon>Eukaryota</taxon>
        <taxon>Fungi</taxon>
        <taxon>Fungi incertae sedis</taxon>
        <taxon>Mucoromycota</taxon>
        <taxon>Mortierellomycotina</taxon>
        <taxon>Mortierellomycetes</taxon>
        <taxon>Mortierellales</taxon>
        <taxon>Mortierellaceae</taxon>
        <taxon>Podila</taxon>
    </lineage>
</organism>
<evidence type="ECO:0000256" key="1">
    <source>
        <dbReference type="ARBA" id="ARBA00001946"/>
    </source>
</evidence>
<name>A0A9P5SBR7_9FUNG</name>
<keyword evidence="6" id="KW-0808">Transferase</keyword>
<dbReference type="EMBL" id="JAAAUY010001008">
    <property type="protein sequence ID" value="KAF9324910.1"/>
    <property type="molecule type" value="Genomic_DNA"/>
</dbReference>
<keyword evidence="9" id="KW-0460">Magnesium</keyword>
<reference evidence="13" key="1">
    <citation type="journal article" date="2020" name="Fungal Divers.">
        <title>Resolving the Mortierellaceae phylogeny through synthesis of multi-gene phylogenetics and phylogenomics.</title>
        <authorList>
            <person name="Vandepol N."/>
            <person name="Liber J."/>
            <person name="Desiro A."/>
            <person name="Na H."/>
            <person name="Kennedy M."/>
            <person name="Barry K."/>
            <person name="Grigoriev I.V."/>
            <person name="Miller A.N."/>
            <person name="O'Donnell K."/>
            <person name="Stajich J.E."/>
            <person name="Bonito G."/>
        </authorList>
    </citation>
    <scope>NUCLEOTIDE SEQUENCE</scope>
    <source>
        <strain evidence="13">NVP1</strain>
    </source>
</reference>
<dbReference type="PANTHER" id="PTHR21528">
    <property type="entry name" value="DEHYDRODOLICHYL DIPHOSPHATE SYNTHASE COMPLEX SUBUNIT NUS1"/>
    <property type="match status" value="1"/>
</dbReference>
<comment type="pathway">
    <text evidence="3">Protein modification; protein glycosylation.</text>
</comment>
<evidence type="ECO:0000256" key="10">
    <source>
        <dbReference type="ARBA" id="ARBA00022989"/>
    </source>
</evidence>
<comment type="similarity">
    <text evidence="4">Belongs to the UPP synthase family.</text>
</comment>
<dbReference type="Proteomes" id="UP000696485">
    <property type="component" value="Unassembled WGS sequence"/>
</dbReference>
<evidence type="ECO:0000256" key="3">
    <source>
        <dbReference type="ARBA" id="ARBA00004922"/>
    </source>
</evidence>
<evidence type="ECO:0000256" key="12">
    <source>
        <dbReference type="ARBA" id="ARBA00047353"/>
    </source>
</evidence>
<comment type="subcellular location">
    <subcellularLocation>
        <location evidence="2">Endoplasmic reticulum membrane</location>
    </subcellularLocation>
</comment>
<evidence type="ECO:0000256" key="2">
    <source>
        <dbReference type="ARBA" id="ARBA00004586"/>
    </source>
</evidence>
<sequence>MVSVGTMKTLFQVFFLPHLFPVSPEIVRVLRMDLEDDKAPLAKKPAHLAVVLAVAVENGAQGDEDWEAKVAQLAQWAVASGIRTLSIMRNDAIHPEALESLQEHIDHSIKQFYREEKDVPGVLVRTLTPIEELDQQERVDLVITDSGSEVRKSVQALHGGRRYDLDVVILSPQDGHDRLAGHIKALGEAALRKEIESKDITMGYMEKKLSGELSEPELVIILKDDLDLSSYPPWNIRLTEIYHHPDQAVIPLYTMYLRALHRYAKCDQRFGK</sequence>
<dbReference type="EC" id="2.5.1.87" evidence="5"/>
<keyword evidence="8" id="KW-0256">Endoplasmic reticulum</keyword>
<dbReference type="InterPro" id="IPR036424">
    <property type="entry name" value="UPP_synth-like_sf"/>
</dbReference>
<evidence type="ECO:0000313" key="13">
    <source>
        <dbReference type="EMBL" id="KAF9324910.1"/>
    </source>
</evidence>
<comment type="caution">
    <text evidence="13">The sequence shown here is derived from an EMBL/GenBank/DDBJ whole genome shotgun (WGS) entry which is preliminary data.</text>
</comment>
<keyword evidence="10" id="KW-1133">Transmembrane helix</keyword>
<accession>A0A9P5SBR7</accession>
<comment type="cofactor">
    <cofactor evidence="1">
        <name>Mg(2+)</name>
        <dbReference type="ChEBI" id="CHEBI:18420"/>
    </cofactor>
</comment>
<protein>
    <recommendedName>
        <fullName evidence="5">ditrans,polycis-polyprenyl diphosphate synthase [(2E,6E)-farnesyldiphosphate specific]</fullName>
        <ecNumber evidence="5">2.5.1.87</ecNumber>
    </recommendedName>
</protein>
<evidence type="ECO:0000256" key="5">
    <source>
        <dbReference type="ARBA" id="ARBA00012596"/>
    </source>
</evidence>
<evidence type="ECO:0000313" key="14">
    <source>
        <dbReference type="Proteomes" id="UP000696485"/>
    </source>
</evidence>
<gene>
    <name evidence="13" type="ORF">BG006_000117</name>
</gene>
<dbReference type="Gene3D" id="3.40.1180.10">
    <property type="entry name" value="Decaprenyl diphosphate synthase-like"/>
    <property type="match status" value="1"/>
</dbReference>
<dbReference type="AlphaFoldDB" id="A0A9P5SBR7"/>
<keyword evidence="11" id="KW-0472">Membrane</keyword>
<keyword evidence="7" id="KW-0812">Transmembrane</keyword>
<evidence type="ECO:0000256" key="4">
    <source>
        <dbReference type="ARBA" id="ARBA00005432"/>
    </source>
</evidence>
<evidence type="ECO:0000256" key="9">
    <source>
        <dbReference type="ARBA" id="ARBA00022842"/>
    </source>
</evidence>
<proteinExistence type="inferred from homology"/>
<evidence type="ECO:0000256" key="7">
    <source>
        <dbReference type="ARBA" id="ARBA00022692"/>
    </source>
</evidence>
<dbReference type="InterPro" id="IPR038887">
    <property type="entry name" value="Nus1/NgBR"/>
</dbReference>
<dbReference type="GO" id="GO:0045547">
    <property type="term" value="F:ditrans,polycis-polyprenyl diphosphate synthase [(2E,6E)-farnesyl diphosphate specific] activity"/>
    <property type="evidence" value="ECO:0007669"/>
    <property type="project" value="UniProtKB-EC"/>
</dbReference>
<dbReference type="SUPFAM" id="SSF64005">
    <property type="entry name" value="Undecaprenyl diphosphate synthase"/>
    <property type="match status" value="1"/>
</dbReference>
<evidence type="ECO:0000256" key="11">
    <source>
        <dbReference type="ARBA" id="ARBA00023136"/>
    </source>
</evidence>
<evidence type="ECO:0000256" key="8">
    <source>
        <dbReference type="ARBA" id="ARBA00022824"/>
    </source>
</evidence>
<keyword evidence="14" id="KW-1185">Reference proteome</keyword>
<dbReference type="GO" id="GO:1904423">
    <property type="term" value="C:dehydrodolichyl diphosphate synthase complex"/>
    <property type="evidence" value="ECO:0007669"/>
    <property type="project" value="InterPro"/>
</dbReference>
<dbReference type="GO" id="GO:0005789">
    <property type="term" value="C:endoplasmic reticulum membrane"/>
    <property type="evidence" value="ECO:0007669"/>
    <property type="project" value="UniProtKB-SubCell"/>
</dbReference>
<comment type="catalytic activity">
    <reaction evidence="12">
        <text>n isopentenyl diphosphate + (2E,6E)-farnesyl diphosphate = a di-trans,poly-cis-polyprenyl diphosphate + n diphosphate</text>
        <dbReference type="Rhea" id="RHEA:53008"/>
        <dbReference type="Rhea" id="RHEA-COMP:19494"/>
        <dbReference type="ChEBI" id="CHEBI:33019"/>
        <dbReference type="ChEBI" id="CHEBI:128769"/>
        <dbReference type="ChEBI" id="CHEBI:136960"/>
        <dbReference type="ChEBI" id="CHEBI:175763"/>
        <dbReference type="EC" id="2.5.1.87"/>
    </reaction>
</comment>